<protein>
    <submittedName>
        <fullName evidence="1">Uncharacterized protein</fullName>
    </submittedName>
</protein>
<evidence type="ECO:0000313" key="2">
    <source>
        <dbReference type="Proteomes" id="UP001630127"/>
    </source>
</evidence>
<dbReference type="AlphaFoldDB" id="A0ABD2YT43"/>
<gene>
    <name evidence="1" type="ORF">ACH5RR_029447</name>
</gene>
<organism evidence="1 2">
    <name type="scientific">Cinchona calisaya</name>
    <dbReference type="NCBI Taxonomy" id="153742"/>
    <lineage>
        <taxon>Eukaryota</taxon>
        <taxon>Viridiplantae</taxon>
        <taxon>Streptophyta</taxon>
        <taxon>Embryophyta</taxon>
        <taxon>Tracheophyta</taxon>
        <taxon>Spermatophyta</taxon>
        <taxon>Magnoliopsida</taxon>
        <taxon>eudicotyledons</taxon>
        <taxon>Gunneridae</taxon>
        <taxon>Pentapetalae</taxon>
        <taxon>asterids</taxon>
        <taxon>lamiids</taxon>
        <taxon>Gentianales</taxon>
        <taxon>Rubiaceae</taxon>
        <taxon>Cinchonoideae</taxon>
        <taxon>Cinchoneae</taxon>
        <taxon>Cinchona</taxon>
    </lineage>
</organism>
<proteinExistence type="predicted"/>
<reference evidence="1 2" key="1">
    <citation type="submission" date="2024-11" db="EMBL/GenBank/DDBJ databases">
        <title>A near-complete genome assembly of Cinchona calisaya.</title>
        <authorList>
            <person name="Lian D.C."/>
            <person name="Zhao X.W."/>
            <person name="Wei L."/>
        </authorList>
    </citation>
    <scope>NUCLEOTIDE SEQUENCE [LARGE SCALE GENOMIC DNA]</scope>
    <source>
        <tissue evidence="1">Nenye</tissue>
    </source>
</reference>
<comment type="caution">
    <text evidence="1">The sequence shown here is derived from an EMBL/GenBank/DDBJ whole genome shotgun (WGS) entry which is preliminary data.</text>
</comment>
<accession>A0ABD2YT43</accession>
<keyword evidence="2" id="KW-1185">Reference proteome</keyword>
<evidence type="ECO:0000313" key="1">
    <source>
        <dbReference type="EMBL" id="KAL3510046.1"/>
    </source>
</evidence>
<sequence>MVKNGTTIPDQIQPDSREHVPFPIVVPCLGASLALQEKAHRRKPGASQSMGQRIKRFDFVSRDLLQVGFESHVMCSLGLGLESLIAASDGERGSLCVSQGDFSSRELKGSKPHLKSKKPLKRKENCIFAYPSPWIKTLEKNPWMERALLLPFKAHRKKLIKKSNPLPKLFLRPPSPLE</sequence>
<dbReference type="Proteomes" id="UP001630127">
    <property type="component" value="Unassembled WGS sequence"/>
</dbReference>
<name>A0ABD2YT43_9GENT</name>
<dbReference type="EMBL" id="JBJUIK010000012">
    <property type="protein sequence ID" value="KAL3510046.1"/>
    <property type="molecule type" value="Genomic_DNA"/>
</dbReference>